<dbReference type="SUPFAM" id="SSF53927">
    <property type="entry name" value="Cytidine deaminase-like"/>
    <property type="match status" value="1"/>
</dbReference>
<keyword evidence="1" id="KW-0479">Metal-binding</keyword>
<comment type="caution">
    <text evidence="4">The sequence shown here is derived from an EMBL/GenBank/DDBJ whole genome shotgun (WGS) entry which is preliminary data.</text>
</comment>
<dbReference type="InterPro" id="IPR016192">
    <property type="entry name" value="APOBEC/CMP_deaminase_Zn-bd"/>
</dbReference>
<dbReference type="PANTHER" id="PTHR11079">
    <property type="entry name" value="CYTOSINE DEAMINASE FAMILY MEMBER"/>
    <property type="match status" value="1"/>
</dbReference>
<accession>A0A813RVS2</accession>
<protein>
    <recommendedName>
        <fullName evidence="3">CMP/dCMP-type deaminase domain-containing protein</fullName>
    </recommendedName>
</protein>
<proteinExistence type="predicted"/>
<dbReference type="AlphaFoldDB" id="A0A813RVS2"/>
<organism evidence="4 6">
    <name type="scientific">Didymodactylos carnosus</name>
    <dbReference type="NCBI Taxonomy" id="1234261"/>
    <lineage>
        <taxon>Eukaryota</taxon>
        <taxon>Metazoa</taxon>
        <taxon>Spiralia</taxon>
        <taxon>Gnathifera</taxon>
        <taxon>Rotifera</taxon>
        <taxon>Eurotatoria</taxon>
        <taxon>Bdelloidea</taxon>
        <taxon>Philodinida</taxon>
        <taxon>Philodinidae</taxon>
        <taxon>Didymodactylos</taxon>
    </lineage>
</organism>
<dbReference type="Proteomes" id="UP000663829">
    <property type="component" value="Unassembled WGS sequence"/>
</dbReference>
<dbReference type="Gene3D" id="3.90.1140.10">
    <property type="entry name" value="Cyclic phosphodiesterase"/>
    <property type="match status" value="1"/>
</dbReference>
<evidence type="ECO:0000259" key="3">
    <source>
        <dbReference type="PROSITE" id="PS51747"/>
    </source>
</evidence>
<feature type="domain" description="CMP/dCMP-type deaminase" evidence="3">
    <location>
        <begin position="217"/>
        <end position="331"/>
    </location>
</feature>
<name>A0A813RVS2_9BILA</name>
<dbReference type="Proteomes" id="UP000681722">
    <property type="component" value="Unassembled WGS sequence"/>
</dbReference>
<dbReference type="PROSITE" id="PS00903">
    <property type="entry name" value="CYT_DCMP_DEAMINASES_1"/>
    <property type="match status" value="1"/>
</dbReference>
<dbReference type="Gene3D" id="3.40.140.10">
    <property type="entry name" value="Cytidine Deaminase, domain 2"/>
    <property type="match status" value="1"/>
</dbReference>
<dbReference type="InterPro" id="IPR016193">
    <property type="entry name" value="Cytidine_deaminase-like"/>
</dbReference>
<dbReference type="SUPFAM" id="SSF55144">
    <property type="entry name" value="LigT-like"/>
    <property type="match status" value="1"/>
</dbReference>
<evidence type="ECO:0000313" key="4">
    <source>
        <dbReference type="EMBL" id="CAF0788340.1"/>
    </source>
</evidence>
<reference evidence="4" key="1">
    <citation type="submission" date="2021-02" db="EMBL/GenBank/DDBJ databases">
        <authorList>
            <person name="Nowell W R."/>
        </authorList>
    </citation>
    <scope>NUCLEOTIDE SEQUENCE</scope>
</reference>
<dbReference type="EMBL" id="CAJNOQ010000330">
    <property type="protein sequence ID" value="CAF0788340.1"/>
    <property type="molecule type" value="Genomic_DNA"/>
</dbReference>
<dbReference type="InterPro" id="IPR009097">
    <property type="entry name" value="Cyclic_Pdiesterase"/>
</dbReference>
<dbReference type="InterPro" id="IPR002125">
    <property type="entry name" value="CMP_dCMP_dom"/>
</dbReference>
<gene>
    <name evidence="4" type="ORF">GPM918_LOCUS2861</name>
    <name evidence="5" type="ORF">SRO942_LOCUS2861</name>
</gene>
<evidence type="ECO:0000256" key="2">
    <source>
        <dbReference type="ARBA" id="ARBA00022833"/>
    </source>
</evidence>
<dbReference type="GO" id="GO:0016787">
    <property type="term" value="F:hydrolase activity"/>
    <property type="evidence" value="ECO:0007669"/>
    <property type="project" value="InterPro"/>
</dbReference>
<evidence type="ECO:0000313" key="6">
    <source>
        <dbReference type="Proteomes" id="UP000663829"/>
    </source>
</evidence>
<keyword evidence="6" id="KW-1185">Reference proteome</keyword>
<dbReference type="CDD" id="cd01285">
    <property type="entry name" value="nucleoside_deaminase"/>
    <property type="match status" value="1"/>
</dbReference>
<evidence type="ECO:0000256" key="1">
    <source>
        <dbReference type="ARBA" id="ARBA00022723"/>
    </source>
</evidence>
<dbReference type="EMBL" id="CAJOBC010000330">
    <property type="protein sequence ID" value="CAF3572380.1"/>
    <property type="molecule type" value="Genomic_DNA"/>
</dbReference>
<keyword evidence="2" id="KW-0862">Zinc</keyword>
<dbReference type="GO" id="GO:0008270">
    <property type="term" value="F:zinc ion binding"/>
    <property type="evidence" value="ECO:0007669"/>
    <property type="project" value="InterPro"/>
</dbReference>
<dbReference type="Pfam" id="PF00383">
    <property type="entry name" value="dCMP_cyt_deam_1"/>
    <property type="match status" value="1"/>
</dbReference>
<dbReference type="OrthoDB" id="408702at2759"/>
<dbReference type="PROSITE" id="PS51747">
    <property type="entry name" value="CYT_DCMP_DEAMINASES_2"/>
    <property type="match status" value="1"/>
</dbReference>
<sequence>MSNVYSFWLVPSQETCGRLNNDIETLSSDLGLSPYQPHITLASFTFPSAVNSESILNNVISSYEEQVISHSVIFSLNGYKLVSHPVDSQKAIVLLVKLTSALSDIQTKTQDFIDSASPVCNVLDSPFIPHLSFIHDTKNSLSGLQRDYIITHKLTRDKYFHYEFEIDRLWLMDTSHLADHEQWICIKKWSFPNSAYNTSSIIMKPLPSLNVENLGLSYHEPFLQLCCRLAEQSVAHGNHPFGACLVLDGYVQLTAENSVFVPVKDVTRHAELNLISASTQQLTPEELSRAILYTSCEPCMMCCGAIVWSGINFIVYAMSHEMLSKYAGGSGLKSARSCLMTSCNRSFTIIGPILEMEASKIHKTFWTDNSQTDSTL</sequence>
<evidence type="ECO:0000313" key="5">
    <source>
        <dbReference type="EMBL" id="CAF3572380.1"/>
    </source>
</evidence>
<dbReference type="PANTHER" id="PTHR11079:SF179">
    <property type="entry name" value="TRNA(ADENINE(34)) DEAMINASE, CHLOROPLASTIC"/>
    <property type="match status" value="1"/>
</dbReference>